<gene>
    <name evidence="2" type="ORF">DGYR_LOCUS8896</name>
</gene>
<name>A0A7I8W283_9ANNE</name>
<dbReference type="GO" id="GO:0097352">
    <property type="term" value="P:autophagosome maturation"/>
    <property type="evidence" value="ECO:0007669"/>
    <property type="project" value="TreeGrafter"/>
</dbReference>
<reference evidence="2 3" key="1">
    <citation type="submission" date="2020-08" db="EMBL/GenBank/DDBJ databases">
        <authorList>
            <person name="Hejnol A."/>
        </authorList>
    </citation>
    <scope>NUCLEOTIDE SEQUENCE [LARGE SCALE GENOMIC DNA]</scope>
</reference>
<sequence>MFNSTSTPRTELKEAVDAVVNSFAKHTQAFGRVNVVEALQEFWQMKHDRGANLKNGAVVVYECINTPAPPYVCYVTLPGGSSFGSLHDCPTKAEARRSAAKIALMNSVFNEHPSRLISDDFIDRAVQQAQGSFRCTTEDSHRPDTAIGAFRFMLEQNRGRSMLEFQELMTVFQLLHWNGSLRAMKERHCSRQEVVDHYSHRALDDDMRSQMALDWIAREHDAPETISNHLHKALDELNSARKAGKELRFPKEKRDILQLALSQLPQSHSFNGNYEDISTA</sequence>
<dbReference type="InterPro" id="IPR051436">
    <property type="entry name" value="Autophagy-related_EPG5"/>
</dbReference>
<evidence type="ECO:0000313" key="2">
    <source>
        <dbReference type="EMBL" id="CAD5120873.1"/>
    </source>
</evidence>
<dbReference type="PANTHER" id="PTHR31139">
    <property type="entry name" value="ECTOPIC P GRANULES PROTEIN 5 HOMOLOG"/>
    <property type="match status" value="1"/>
</dbReference>
<proteinExistence type="inferred from homology"/>
<comment type="similarity">
    <text evidence="1">Belongs to the LIX1 family.</text>
</comment>
<evidence type="ECO:0000256" key="1">
    <source>
        <dbReference type="ARBA" id="ARBA00007468"/>
    </source>
</evidence>
<evidence type="ECO:0000313" key="3">
    <source>
        <dbReference type="Proteomes" id="UP000549394"/>
    </source>
</evidence>
<dbReference type="GO" id="GO:0005737">
    <property type="term" value="C:cytoplasm"/>
    <property type="evidence" value="ECO:0007669"/>
    <property type="project" value="TreeGrafter"/>
</dbReference>
<dbReference type="EMBL" id="CAJFCJ010000013">
    <property type="protein sequence ID" value="CAD5120873.1"/>
    <property type="molecule type" value="Genomic_DNA"/>
</dbReference>
<dbReference type="PANTHER" id="PTHR31139:SF6">
    <property type="entry name" value="PROTEIN LIMB EXPRESSION 1 HOMOLOG"/>
    <property type="match status" value="1"/>
</dbReference>
<dbReference type="Proteomes" id="UP000549394">
    <property type="component" value="Unassembled WGS sequence"/>
</dbReference>
<dbReference type="SUPFAM" id="SSF54768">
    <property type="entry name" value="dsRNA-binding domain-like"/>
    <property type="match status" value="1"/>
</dbReference>
<dbReference type="Pfam" id="PF14954">
    <property type="entry name" value="LIX1"/>
    <property type="match status" value="1"/>
</dbReference>
<organism evidence="2 3">
    <name type="scientific">Dimorphilus gyrociliatus</name>
    <dbReference type="NCBI Taxonomy" id="2664684"/>
    <lineage>
        <taxon>Eukaryota</taxon>
        <taxon>Metazoa</taxon>
        <taxon>Spiralia</taxon>
        <taxon>Lophotrochozoa</taxon>
        <taxon>Annelida</taxon>
        <taxon>Polychaeta</taxon>
        <taxon>Polychaeta incertae sedis</taxon>
        <taxon>Dinophilidae</taxon>
        <taxon>Dimorphilus</taxon>
    </lineage>
</organism>
<keyword evidence="3" id="KW-1185">Reference proteome</keyword>
<protein>
    <submittedName>
        <fullName evidence="2">DgyrCDS9421</fullName>
    </submittedName>
</protein>
<accession>A0A7I8W283</accession>
<dbReference type="AlphaFoldDB" id="A0A7I8W283"/>
<dbReference type="OrthoDB" id="6250996at2759"/>
<dbReference type="InterPro" id="IPR029270">
    <property type="entry name" value="LIX1"/>
</dbReference>
<comment type="caution">
    <text evidence="2">The sequence shown here is derived from an EMBL/GenBank/DDBJ whole genome shotgun (WGS) entry which is preliminary data.</text>
</comment>